<evidence type="ECO:0000256" key="2">
    <source>
        <dbReference type="ARBA" id="ARBA00004906"/>
    </source>
</evidence>
<sequence length="327" mass="37841">MSCSGYISAFFTSIETQKLSLLIHINMAVCCFVLLGKIVIKLFFGGLLPVESQHIYDRMLNFLLFKVIFVSAIMDPVWIHIVRLSIWISVLGFLRIFSLLSRDRFDHLATMPYLPVAEYRKVTVLLCIILICNLGWFAASFVLFPTSITFLTLEFLPVLLDTLQVMTKYFSQLLDQWREHGFESKRAVNYYIELSTDMLVMALTLVQYLQILWSHGISFGLVDIVLFLNVRSVLRNLYRKGMVHRDRWRAMSYVRNRYVDATPTELMMRNDDCAICREKMKTAKKLACGHLFHVHCLHSWIQHHVSKPTCPTCRRSLSPPTTAGAQT</sequence>
<keyword evidence="7" id="KW-0833">Ubl conjugation pathway</keyword>
<dbReference type="OrthoDB" id="10251342at2759"/>
<feature type="transmembrane region" description="Helical" evidence="12">
    <location>
        <begin position="212"/>
        <end position="230"/>
    </location>
</feature>
<evidence type="ECO:0000256" key="4">
    <source>
        <dbReference type="ARBA" id="ARBA00022692"/>
    </source>
</evidence>
<dbReference type="GO" id="GO:0006511">
    <property type="term" value="P:ubiquitin-dependent protein catabolic process"/>
    <property type="evidence" value="ECO:0007669"/>
    <property type="project" value="TreeGrafter"/>
</dbReference>
<dbReference type="FunFam" id="3.30.40.10:FF:000259">
    <property type="entry name" value="E3 ubiquitin protein ligase RIN2"/>
    <property type="match status" value="1"/>
</dbReference>
<accession>A0A077WZC9</accession>
<reference evidence="14" key="1">
    <citation type="journal article" date="2014" name="Genome Announc.">
        <title>De novo whole-genome sequence and genome annotation of Lichtheimia ramosa.</title>
        <authorList>
            <person name="Linde J."/>
            <person name="Schwartze V."/>
            <person name="Binder U."/>
            <person name="Lass-Florl C."/>
            <person name="Voigt K."/>
            <person name="Horn F."/>
        </authorList>
    </citation>
    <scope>NUCLEOTIDE SEQUENCE</scope>
    <source>
        <strain evidence="14">JMRC FSU:6197</strain>
    </source>
</reference>
<evidence type="ECO:0000256" key="12">
    <source>
        <dbReference type="SAM" id="Phobius"/>
    </source>
</evidence>
<comment type="pathway">
    <text evidence="2">Protein modification; protein ubiquitination.</text>
</comment>
<dbReference type="InterPro" id="IPR001841">
    <property type="entry name" value="Znf_RING"/>
</dbReference>
<dbReference type="SMART" id="SM00184">
    <property type="entry name" value="RING"/>
    <property type="match status" value="1"/>
</dbReference>
<comment type="subcellular location">
    <subcellularLocation>
        <location evidence="1">Membrane</location>
        <topology evidence="1">Multi-pass membrane protein</topology>
    </subcellularLocation>
</comment>
<evidence type="ECO:0000256" key="10">
    <source>
        <dbReference type="ARBA" id="ARBA00023136"/>
    </source>
</evidence>
<evidence type="ECO:0000256" key="11">
    <source>
        <dbReference type="PROSITE-ProRule" id="PRU00175"/>
    </source>
</evidence>
<keyword evidence="8" id="KW-0862">Zinc</keyword>
<dbReference type="AlphaFoldDB" id="A0A077WZC9"/>
<evidence type="ECO:0000256" key="8">
    <source>
        <dbReference type="ARBA" id="ARBA00022833"/>
    </source>
</evidence>
<proteinExistence type="predicted"/>
<evidence type="ECO:0000256" key="5">
    <source>
        <dbReference type="ARBA" id="ARBA00022723"/>
    </source>
</evidence>
<dbReference type="GO" id="GO:0008270">
    <property type="term" value="F:zinc ion binding"/>
    <property type="evidence" value="ECO:0007669"/>
    <property type="project" value="UniProtKB-KW"/>
</dbReference>
<feature type="domain" description="RING-type" evidence="13">
    <location>
        <begin position="273"/>
        <end position="314"/>
    </location>
</feature>
<dbReference type="InterPro" id="IPR057992">
    <property type="entry name" value="TPR_SYVN1_N"/>
</dbReference>
<dbReference type="InterPro" id="IPR013083">
    <property type="entry name" value="Znf_RING/FYVE/PHD"/>
</dbReference>
<protein>
    <recommendedName>
        <fullName evidence="13">RING-type domain-containing protein</fullName>
    </recommendedName>
</protein>
<gene>
    <name evidence="14" type="ORF">LRAMOSA04377</name>
</gene>
<evidence type="ECO:0000259" key="13">
    <source>
        <dbReference type="PROSITE" id="PS50089"/>
    </source>
</evidence>
<dbReference type="Pfam" id="PF25563">
    <property type="entry name" value="TPR_SYVN1_N"/>
    <property type="match status" value="1"/>
</dbReference>
<feature type="transmembrane region" description="Helical" evidence="12">
    <location>
        <begin position="84"/>
        <end position="101"/>
    </location>
</feature>
<dbReference type="GO" id="GO:0000151">
    <property type="term" value="C:ubiquitin ligase complex"/>
    <property type="evidence" value="ECO:0007669"/>
    <property type="project" value="TreeGrafter"/>
</dbReference>
<dbReference type="Gene3D" id="3.30.40.10">
    <property type="entry name" value="Zinc/RING finger domain, C3HC4 (zinc finger)"/>
    <property type="match status" value="1"/>
</dbReference>
<evidence type="ECO:0000313" key="14">
    <source>
        <dbReference type="EMBL" id="CDS12182.1"/>
    </source>
</evidence>
<dbReference type="GO" id="GO:0061630">
    <property type="term" value="F:ubiquitin protein ligase activity"/>
    <property type="evidence" value="ECO:0007669"/>
    <property type="project" value="TreeGrafter"/>
</dbReference>
<organism evidence="14">
    <name type="scientific">Lichtheimia ramosa</name>
    <dbReference type="NCBI Taxonomy" id="688394"/>
    <lineage>
        <taxon>Eukaryota</taxon>
        <taxon>Fungi</taxon>
        <taxon>Fungi incertae sedis</taxon>
        <taxon>Mucoromycota</taxon>
        <taxon>Mucoromycotina</taxon>
        <taxon>Mucoromycetes</taxon>
        <taxon>Mucorales</taxon>
        <taxon>Lichtheimiaceae</taxon>
        <taxon>Lichtheimia</taxon>
    </lineage>
</organism>
<evidence type="ECO:0000256" key="6">
    <source>
        <dbReference type="ARBA" id="ARBA00022771"/>
    </source>
</evidence>
<keyword evidence="4 12" id="KW-0812">Transmembrane</keyword>
<feature type="transmembrane region" description="Helical" evidence="12">
    <location>
        <begin position="21"/>
        <end position="48"/>
    </location>
</feature>
<evidence type="ECO:0000256" key="1">
    <source>
        <dbReference type="ARBA" id="ARBA00004141"/>
    </source>
</evidence>
<evidence type="ECO:0000256" key="9">
    <source>
        <dbReference type="ARBA" id="ARBA00022989"/>
    </source>
</evidence>
<feature type="transmembrane region" description="Helical" evidence="12">
    <location>
        <begin position="122"/>
        <end position="142"/>
    </location>
</feature>
<dbReference type="GO" id="GO:0016567">
    <property type="term" value="P:protein ubiquitination"/>
    <property type="evidence" value="ECO:0007669"/>
    <property type="project" value="TreeGrafter"/>
</dbReference>
<dbReference type="PANTHER" id="PTHR15067">
    <property type="entry name" value="E3 UBIQUITIN-PROTEIN LIGASE RNF8"/>
    <property type="match status" value="1"/>
</dbReference>
<dbReference type="GO" id="GO:0005829">
    <property type="term" value="C:cytosol"/>
    <property type="evidence" value="ECO:0007669"/>
    <property type="project" value="TreeGrafter"/>
</dbReference>
<dbReference type="EMBL" id="LK023357">
    <property type="protein sequence ID" value="CDS12182.1"/>
    <property type="molecule type" value="Genomic_DNA"/>
</dbReference>
<keyword evidence="3" id="KW-0808">Transferase</keyword>
<dbReference type="Pfam" id="PF13639">
    <property type="entry name" value="zf-RING_2"/>
    <property type="match status" value="1"/>
</dbReference>
<name>A0A077WZC9_9FUNG</name>
<keyword evidence="9 12" id="KW-1133">Transmembrane helix</keyword>
<keyword evidence="5" id="KW-0479">Metal-binding</keyword>
<keyword evidence="10 12" id="KW-0472">Membrane</keyword>
<dbReference type="PANTHER" id="PTHR15067:SF4">
    <property type="entry name" value="E3 UBIQUITIN-PROTEIN LIGASE RNF8"/>
    <property type="match status" value="1"/>
</dbReference>
<dbReference type="PROSITE" id="PS50089">
    <property type="entry name" value="ZF_RING_2"/>
    <property type="match status" value="1"/>
</dbReference>
<evidence type="ECO:0000256" key="3">
    <source>
        <dbReference type="ARBA" id="ARBA00022679"/>
    </source>
</evidence>
<dbReference type="SUPFAM" id="SSF57850">
    <property type="entry name" value="RING/U-box"/>
    <property type="match status" value="1"/>
</dbReference>
<keyword evidence="6 11" id="KW-0863">Zinc-finger</keyword>
<evidence type="ECO:0000256" key="7">
    <source>
        <dbReference type="ARBA" id="ARBA00022786"/>
    </source>
</evidence>